<evidence type="ECO:0008006" key="4">
    <source>
        <dbReference type="Google" id="ProtNLM"/>
    </source>
</evidence>
<evidence type="ECO:0000313" key="2">
    <source>
        <dbReference type="EMBL" id="MDX8414712.1"/>
    </source>
</evidence>
<dbReference type="EMBL" id="JALBUT010000001">
    <property type="protein sequence ID" value="MDX8414712.1"/>
    <property type="molecule type" value="Genomic_DNA"/>
</dbReference>
<dbReference type="RefSeq" id="WP_370396162.1">
    <property type="nucleotide sequence ID" value="NZ_JALBUT010000001.1"/>
</dbReference>
<gene>
    <name evidence="2" type="ORF">MOX91_00735</name>
</gene>
<organism evidence="2 3">
    <name type="scientific">Intestinicryptomonas porci</name>
    <dbReference type="NCBI Taxonomy" id="2926320"/>
    <lineage>
        <taxon>Bacteria</taxon>
        <taxon>Pseudomonadati</taxon>
        <taxon>Verrucomicrobiota</taxon>
        <taxon>Opitutia</taxon>
        <taxon>Opitutales</taxon>
        <taxon>Intestinicryptomonaceae</taxon>
        <taxon>Intestinicryptomonas</taxon>
    </lineage>
</organism>
<reference evidence="2 3" key="1">
    <citation type="submission" date="2022-03" db="EMBL/GenBank/DDBJ databases">
        <title>Novel taxa within the pig intestine.</title>
        <authorList>
            <person name="Wylensek D."/>
            <person name="Bishof K."/>
            <person name="Afrizal A."/>
            <person name="Clavel T."/>
        </authorList>
    </citation>
    <scope>NUCLEOTIDE SEQUENCE [LARGE SCALE GENOMIC DNA]</scope>
    <source>
        <strain evidence="2 3">CLA-KB-P66</strain>
    </source>
</reference>
<accession>A0ABU4WDS8</accession>
<evidence type="ECO:0000256" key="1">
    <source>
        <dbReference type="SAM" id="SignalP"/>
    </source>
</evidence>
<protein>
    <recommendedName>
        <fullName evidence="4">Lipoprotein</fullName>
    </recommendedName>
</protein>
<proteinExistence type="predicted"/>
<name>A0ABU4WDS8_9BACT</name>
<dbReference type="Proteomes" id="UP001275932">
    <property type="component" value="Unassembled WGS sequence"/>
</dbReference>
<keyword evidence="3" id="KW-1185">Reference proteome</keyword>
<comment type="caution">
    <text evidence="2">The sequence shown here is derived from an EMBL/GenBank/DDBJ whole genome shotgun (WGS) entry which is preliminary data.</text>
</comment>
<feature type="signal peptide" evidence="1">
    <location>
        <begin position="1"/>
        <end position="19"/>
    </location>
</feature>
<evidence type="ECO:0000313" key="3">
    <source>
        <dbReference type="Proteomes" id="UP001275932"/>
    </source>
</evidence>
<sequence length="270" mass="30469">MKKIASILGIFAISAASYAHDGSFPTDSITNPSLSNLSVSASVEYTTAYMFRGDKLAGHSIQPNIELSYEILGFDAYAGAWMNEPLKDKKNKSTGELENLEEVDFYAGLNYSLSIFVFDVGYQYYWYPSDHDGKYYDSEIYAGITIDTTDLLFGFNISPSVYYYYNFQLETHNIEASISYEFPIGAYIGLNNLTLPLSANCAYIKSETSEFGHYMYWGATADLAYAITPNISISGGIRYCDRFEEKDCAGYFYREKSDHVWYGAKLSIEF</sequence>
<feature type="chain" id="PRO_5046905245" description="Lipoprotein" evidence="1">
    <location>
        <begin position="20"/>
        <end position="270"/>
    </location>
</feature>
<keyword evidence="1" id="KW-0732">Signal</keyword>